<dbReference type="Pfam" id="PF14566">
    <property type="entry name" value="PTPlike_phytase"/>
    <property type="match status" value="1"/>
</dbReference>
<dbReference type="CDD" id="cd14495">
    <property type="entry name" value="PTPLP-like"/>
    <property type="match status" value="1"/>
</dbReference>
<reference evidence="3 4" key="1">
    <citation type="submission" date="2016-11" db="EMBL/GenBank/DDBJ databases">
        <authorList>
            <person name="Jaros S."/>
            <person name="Januszkiewicz K."/>
            <person name="Wedrychowicz H."/>
        </authorList>
    </citation>
    <scope>NUCLEOTIDE SEQUENCE [LARGE SCALE GENOMIC DNA]</scope>
    <source>
        <strain evidence="3 4">HD4</strain>
    </source>
</reference>
<dbReference type="SUPFAM" id="SSF52799">
    <property type="entry name" value="(Phosphotyrosine protein) phosphatases II"/>
    <property type="match status" value="1"/>
</dbReference>
<dbReference type="AlphaFoldDB" id="A0A1M6SIE5"/>
<dbReference type="Gene3D" id="3.30.70.1690">
    <property type="match status" value="2"/>
</dbReference>
<feature type="signal peptide" evidence="1">
    <location>
        <begin position="1"/>
        <end position="27"/>
    </location>
</feature>
<evidence type="ECO:0000313" key="3">
    <source>
        <dbReference type="EMBL" id="SHK44501.1"/>
    </source>
</evidence>
<dbReference type="RefSeq" id="WP_073088389.1">
    <property type="nucleotide sequence ID" value="NZ_FRBC01000004.1"/>
</dbReference>
<keyword evidence="1" id="KW-0732">Signal</keyword>
<dbReference type="OrthoDB" id="21920at2"/>
<evidence type="ECO:0000256" key="1">
    <source>
        <dbReference type="SAM" id="SignalP"/>
    </source>
</evidence>
<dbReference type="InterPro" id="IPR000387">
    <property type="entry name" value="Tyr_Pase_dom"/>
</dbReference>
<dbReference type="Gene3D" id="3.90.190.10">
    <property type="entry name" value="Protein tyrosine phosphatase superfamily"/>
    <property type="match status" value="1"/>
</dbReference>
<feature type="chain" id="PRO_5012093431" evidence="1">
    <location>
        <begin position="28"/>
        <end position="346"/>
    </location>
</feature>
<dbReference type="PROSITE" id="PS00383">
    <property type="entry name" value="TYR_PHOSPHATASE_1"/>
    <property type="match status" value="1"/>
</dbReference>
<proteinExistence type="predicted"/>
<protein>
    <submittedName>
        <fullName evidence="3">Inositol hexakisphosphate</fullName>
    </submittedName>
</protein>
<organism evidence="3 4">
    <name type="scientific">Selenomonas ruminantium</name>
    <dbReference type="NCBI Taxonomy" id="971"/>
    <lineage>
        <taxon>Bacteria</taxon>
        <taxon>Bacillati</taxon>
        <taxon>Bacillota</taxon>
        <taxon>Negativicutes</taxon>
        <taxon>Selenomonadales</taxon>
        <taxon>Selenomonadaceae</taxon>
        <taxon>Selenomonas</taxon>
    </lineage>
</organism>
<gene>
    <name evidence="3" type="ORF">SAMN05216582_10492</name>
</gene>
<dbReference type="InterPro" id="IPR016130">
    <property type="entry name" value="Tyr_Pase_AS"/>
</dbReference>
<dbReference type="PROSITE" id="PS50056">
    <property type="entry name" value="TYR_PHOSPHATASE_2"/>
    <property type="match status" value="1"/>
</dbReference>
<dbReference type="SMART" id="SM01301">
    <property type="entry name" value="PTPlike_phytase"/>
    <property type="match status" value="1"/>
</dbReference>
<dbReference type="EMBL" id="FRBC01000004">
    <property type="protein sequence ID" value="SHK44501.1"/>
    <property type="molecule type" value="Genomic_DNA"/>
</dbReference>
<dbReference type="InterPro" id="IPR029021">
    <property type="entry name" value="Prot-tyrosine_phosphatase-like"/>
</dbReference>
<accession>A0A1M6SIE5</accession>
<feature type="domain" description="Tyrosine specific protein phosphatases" evidence="2">
    <location>
        <begin position="233"/>
        <end position="280"/>
    </location>
</feature>
<sequence>MKCWQKHAILCSLLVGASLWILPQADAAKAPEQTVTEPVGSYARAERPQDFEGFVWRLDNDGKEALPRNFRTSADALRAPEKKFHLDAAYVPSREGMDALHISGSSAFTPAQLKNVVAKLREKTAGPIYDVDLRQESHGYLDGIPVSWYGERDWANLGKSQHEALADERHRLHAALHQTVYIAPLGKHKLPEGGEVRRVENAETEQEVAEKAGMRYFRIAATDHVWPTPENIDRFLAFYRTLPQDAWLHFHCEAGVGRTTAFMVMTDMLKNPSVSLKDILYRQHEIGGFYYGEFPIKTKEKDSWKTKYYREKIVMIEQFYRYVQENRADGYQTPWSVWLKSHPAKA</sequence>
<dbReference type="Proteomes" id="UP000184263">
    <property type="component" value="Unassembled WGS sequence"/>
</dbReference>
<name>A0A1M6SIE5_SELRU</name>
<evidence type="ECO:0000313" key="4">
    <source>
        <dbReference type="Proteomes" id="UP000184263"/>
    </source>
</evidence>
<evidence type="ECO:0000259" key="2">
    <source>
        <dbReference type="PROSITE" id="PS50056"/>
    </source>
</evidence>